<protein>
    <submittedName>
        <fullName evidence="2">TAR DNA-binding protein 43 N-terminal domain-containing protein</fullName>
    </submittedName>
</protein>
<evidence type="ECO:0000313" key="2">
    <source>
        <dbReference type="WBParaSite" id="JU765_v2.g13748.t1"/>
    </source>
</evidence>
<organism evidence="1 2">
    <name type="scientific">Panagrolaimus sp. JU765</name>
    <dbReference type="NCBI Taxonomy" id="591449"/>
    <lineage>
        <taxon>Eukaryota</taxon>
        <taxon>Metazoa</taxon>
        <taxon>Ecdysozoa</taxon>
        <taxon>Nematoda</taxon>
        <taxon>Chromadorea</taxon>
        <taxon>Rhabditida</taxon>
        <taxon>Tylenchina</taxon>
        <taxon>Panagrolaimomorpha</taxon>
        <taxon>Panagrolaimoidea</taxon>
        <taxon>Panagrolaimidae</taxon>
        <taxon>Panagrolaimus</taxon>
    </lineage>
</organism>
<evidence type="ECO:0000313" key="1">
    <source>
        <dbReference type="Proteomes" id="UP000887576"/>
    </source>
</evidence>
<accession>A0AC34Q7I5</accession>
<sequence>MEEDNKARRSSASLNVTDSAAESGQPVVAVIKRSNAADDTILIPLLSDQSSITLATLQSHFPDAIGLKYKVREHWYAVTLDETGLNFLPPIGGWIGKMFEVTTGSVPRPKSPDFPGTAVDISKLSIADNLGERVFQKCRKYLFYSKLIGFQDFDEGESAPLYDPGDNKKFIITVISRYYAVTTGHCLKKMVDSPDIRNGKENDQFKIFSCEDPQTSMVVTVKQFLHVLDCAILYSSTGFAHYPCTNAPRIGMRAVCLGFPSFERIDGGTVTENQICETEPVPFVVEVAAINVPEIKLFAASCGLAQGFSGGGLFRIYGKSEILLGICVRGRIPPESWAQKWAEEGWLHRRSVSYYISAEVIASHVRELEVSSTKRRKT</sequence>
<dbReference type="WBParaSite" id="JU765_v2.g13748.t1">
    <property type="protein sequence ID" value="JU765_v2.g13748.t1"/>
    <property type="gene ID" value="JU765_v2.g13748"/>
</dbReference>
<name>A0AC34Q7I5_9BILA</name>
<proteinExistence type="predicted"/>
<reference evidence="2" key="1">
    <citation type="submission" date="2022-11" db="UniProtKB">
        <authorList>
            <consortium name="WormBaseParasite"/>
        </authorList>
    </citation>
    <scope>IDENTIFICATION</scope>
</reference>
<dbReference type="Proteomes" id="UP000887576">
    <property type="component" value="Unplaced"/>
</dbReference>